<dbReference type="GO" id="GO:0015833">
    <property type="term" value="P:peptide transport"/>
    <property type="evidence" value="ECO:0007669"/>
    <property type="project" value="TreeGrafter"/>
</dbReference>
<dbReference type="Gene3D" id="3.10.105.10">
    <property type="entry name" value="Dipeptide-binding Protein, Domain 3"/>
    <property type="match status" value="1"/>
</dbReference>
<dbReference type="PANTHER" id="PTHR30290:SF9">
    <property type="entry name" value="OLIGOPEPTIDE-BINDING PROTEIN APPA"/>
    <property type="match status" value="1"/>
</dbReference>
<feature type="domain" description="Solute-binding protein family 5" evidence="4">
    <location>
        <begin position="6"/>
        <end position="156"/>
    </location>
</feature>
<keyword evidence="2" id="KW-0813">Transport</keyword>
<evidence type="ECO:0000313" key="5">
    <source>
        <dbReference type="EMBL" id="GAF94646.1"/>
    </source>
</evidence>
<dbReference type="AlphaFoldDB" id="X0U5M6"/>
<evidence type="ECO:0000256" key="2">
    <source>
        <dbReference type="ARBA" id="ARBA00022448"/>
    </source>
</evidence>
<accession>X0U5M6</accession>
<reference evidence="5" key="1">
    <citation type="journal article" date="2014" name="Front. Microbiol.">
        <title>High frequency of phylogenetically diverse reductive dehalogenase-homologous genes in deep subseafloor sedimentary metagenomes.</title>
        <authorList>
            <person name="Kawai M."/>
            <person name="Futagami T."/>
            <person name="Toyoda A."/>
            <person name="Takaki Y."/>
            <person name="Nishi S."/>
            <person name="Hori S."/>
            <person name="Arai W."/>
            <person name="Tsubouchi T."/>
            <person name="Morono Y."/>
            <person name="Uchiyama I."/>
            <person name="Ito T."/>
            <person name="Fujiyama A."/>
            <person name="Inagaki F."/>
            <person name="Takami H."/>
        </authorList>
    </citation>
    <scope>NUCLEOTIDE SEQUENCE</scope>
    <source>
        <strain evidence="5">Expedition CK06-06</strain>
    </source>
</reference>
<sequence>MSRMPGIETVRIPGIQLQYIAMDQGAPPFGVGPDENDDPVAIERALNLRKFLYHAIDREEIADELFYGMATLQYGPWFPDSPWFSPNLLGRPLHDPVLAQEYLNKAGPEYADGFDFRMVATNAQWFVDVATVIQEQLRPYGVNVEVIPLDKAAFFDTLYETFDWET</sequence>
<feature type="non-terminal residue" evidence="5">
    <location>
        <position position="166"/>
    </location>
</feature>
<dbReference type="InterPro" id="IPR000914">
    <property type="entry name" value="SBP_5_dom"/>
</dbReference>
<evidence type="ECO:0000259" key="4">
    <source>
        <dbReference type="Pfam" id="PF00496"/>
    </source>
</evidence>
<dbReference type="InterPro" id="IPR039424">
    <property type="entry name" value="SBP_5"/>
</dbReference>
<organism evidence="5">
    <name type="scientific">marine sediment metagenome</name>
    <dbReference type="NCBI Taxonomy" id="412755"/>
    <lineage>
        <taxon>unclassified sequences</taxon>
        <taxon>metagenomes</taxon>
        <taxon>ecological metagenomes</taxon>
    </lineage>
</organism>
<keyword evidence="3" id="KW-0732">Signal</keyword>
<name>X0U5M6_9ZZZZ</name>
<comment type="similarity">
    <text evidence="1">Belongs to the bacterial solute-binding protein 5 family.</text>
</comment>
<dbReference type="Pfam" id="PF00496">
    <property type="entry name" value="SBP_bac_5"/>
    <property type="match status" value="1"/>
</dbReference>
<evidence type="ECO:0000256" key="3">
    <source>
        <dbReference type="ARBA" id="ARBA00022729"/>
    </source>
</evidence>
<comment type="caution">
    <text evidence="5">The sequence shown here is derived from an EMBL/GenBank/DDBJ whole genome shotgun (WGS) entry which is preliminary data.</text>
</comment>
<dbReference type="SUPFAM" id="SSF53850">
    <property type="entry name" value="Periplasmic binding protein-like II"/>
    <property type="match status" value="1"/>
</dbReference>
<dbReference type="GO" id="GO:1904680">
    <property type="term" value="F:peptide transmembrane transporter activity"/>
    <property type="evidence" value="ECO:0007669"/>
    <property type="project" value="TreeGrafter"/>
</dbReference>
<evidence type="ECO:0000256" key="1">
    <source>
        <dbReference type="ARBA" id="ARBA00005695"/>
    </source>
</evidence>
<gene>
    <name evidence="5" type="ORF">S01H1_23099</name>
</gene>
<proteinExistence type="inferred from homology"/>
<protein>
    <recommendedName>
        <fullName evidence="4">Solute-binding protein family 5 domain-containing protein</fullName>
    </recommendedName>
</protein>
<dbReference type="PANTHER" id="PTHR30290">
    <property type="entry name" value="PERIPLASMIC BINDING COMPONENT OF ABC TRANSPORTER"/>
    <property type="match status" value="1"/>
</dbReference>
<dbReference type="EMBL" id="BARS01013220">
    <property type="protein sequence ID" value="GAF94646.1"/>
    <property type="molecule type" value="Genomic_DNA"/>
</dbReference>